<reference evidence="4 5" key="1">
    <citation type="submission" date="2016-11" db="EMBL/GenBank/DDBJ databases">
        <authorList>
            <person name="Varghese N."/>
            <person name="Submissions S."/>
        </authorList>
    </citation>
    <scope>NUCLEOTIDE SEQUENCE [LARGE SCALE GENOMIC DNA]</scope>
    <source>
        <strain evidence="4 5">FD</strain>
    </source>
</reference>
<evidence type="ECO:0000313" key="4">
    <source>
        <dbReference type="EMBL" id="SHM57989.1"/>
    </source>
</evidence>
<comment type="caution">
    <text evidence="4">The sequence shown here is derived from an EMBL/GenBank/DDBJ whole genome shotgun (WGS) entry which is preliminary data.</text>
</comment>
<dbReference type="EMBL" id="FRBP01000022">
    <property type="protein sequence ID" value="SHM57989.1"/>
    <property type="molecule type" value="Genomic_DNA"/>
</dbReference>
<evidence type="ECO:0000256" key="1">
    <source>
        <dbReference type="SAM" id="Coils"/>
    </source>
</evidence>
<dbReference type="Proteomes" id="UP000184012">
    <property type="component" value="Unassembled WGS sequence"/>
</dbReference>
<protein>
    <submittedName>
        <fullName evidence="4">Phage putative head morphogenesis protein, SPP1 gp7 family</fullName>
    </submittedName>
</protein>
<dbReference type="InterPro" id="IPR006528">
    <property type="entry name" value="Phage_head_morphogenesis_dom"/>
</dbReference>
<dbReference type="RefSeq" id="WP_073383720.1">
    <property type="nucleotide sequence ID" value="NZ_CABJAI010000001.1"/>
</dbReference>
<dbReference type="InterPro" id="IPR049250">
    <property type="entry name" value="DUF6883"/>
</dbReference>
<dbReference type="Pfam" id="PF21814">
    <property type="entry name" value="DUF6883"/>
    <property type="match status" value="1"/>
</dbReference>
<evidence type="ECO:0000259" key="3">
    <source>
        <dbReference type="Pfam" id="PF21814"/>
    </source>
</evidence>
<dbReference type="AlphaFoldDB" id="A0AB74F632"/>
<organism evidence="4 5">
    <name type="scientific">Eubacterium callanderi</name>
    <dbReference type="NCBI Taxonomy" id="53442"/>
    <lineage>
        <taxon>Bacteria</taxon>
        <taxon>Bacillati</taxon>
        <taxon>Bacillota</taxon>
        <taxon>Clostridia</taxon>
        <taxon>Eubacteriales</taxon>
        <taxon>Eubacteriaceae</taxon>
        <taxon>Eubacterium</taxon>
    </lineage>
</organism>
<evidence type="ECO:0000313" key="5">
    <source>
        <dbReference type="Proteomes" id="UP000184012"/>
    </source>
</evidence>
<name>A0AB74F632_9FIRM</name>
<feature type="domain" description="DUF6883" evidence="3">
    <location>
        <begin position="414"/>
        <end position="514"/>
    </location>
</feature>
<dbReference type="NCBIfam" id="TIGR01641">
    <property type="entry name" value="phageSPP1_gp7"/>
    <property type="match status" value="1"/>
</dbReference>
<sequence length="525" mass="61103">MAKHRLSYWEQRQVQNMYHYMEKAEDAADQIAKLYQKASGYISHQADAIFDKYQTKHRLTEAEAYRLINQLQDKASLDELLQKLRNGEDHQKELLAKLEAPAYQARLERLKQLQNQIDQIMTEVYDQVKQKNRSHYVDLGNEAYYRGIFDLQQQAEAAFGFSYISAKQIEAAVNRKWSGKNYSERIWKNTRLLAQELKQELLINLVTGRTNREVAEIIQNKFGKGASKARRLVRTESNYLATELNFKAYEECGVEKYQYLATLDLRTSEICRGLDGKLFLVKDRKAGVNCPPMHPWCRSTTISVVEESLIAKMQRSAIDPATGKRIKVPRSMNYEKWYDKYVRGKPAVEREEKKLKNRTADRSQHQKYRKVLADEVPENLDKFQEMKYNNSERWQFTKLDYQRQNELAKHPELKLPNAENVIVPDKKFSHYLFGGDHQKGLAKGAAFTSRLGYDINNWSELQNEITERAVKYPAVYKDNNGYGDRYEQKIVLYGNKGTPANVVVGWLLKPDGSVSMSSAYIKEVK</sequence>
<feature type="domain" description="Phage head morphogenesis" evidence="2">
    <location>
        <begin position="196"/>
        <end position="302"/>
    </location>
</feature>
<evidence type="ECO:0000259" key="2">
    <source>
        <dbReference type="Pfam" id="PF04233"/>
    </source>
</evidence>
<dbReference type="Pfam" id="PF04233">
    <property type="entry name" value="Phage_Mu_F"/>
    <property type="match status" value="1"/>
</dbReference>
<proteinExistence type="predicted"/>
<gene>
    <name evidence="4" type="ORF">SAMN04515649_12221</name>
</gene>
<keyword evidence="1" id="KW-0175">Coiled coil</keyword>
<feature type="coiled-coil region" evidence="1">
    <location>
        <begin position="77"/>
        <end position="123"/>
    </location>
</feature>
<accession>A0AB74F632</accession>